<reference evidence="1 2" key="1">
    <citation type="journal article" date="2015" name="Proc. Natl. Acad. Sci. U.S.A.">
        <title>The resurrection genome of Boea hygrometrica: A blueprint for survival of dehydration.</title>
        <authorList>
            <person name="Xiao L."/>
            <person name="Yang G."/>
            <person name="Zhang L."/>
            <person name="Yang X."/>
            <person name="Zhao S."/>
            <person name="Ji Z."/>
            <person name="Zhou Q."/>
            <person name="Hu M."/>
            <person name="Wang Y."/>
            <person name="Chen M."/>
            <person name="Xu Y."/>
            <person name="Jin H."/>
            <person name="Xiao X."/>
            <person name="Hu G."/>
            <person name="Bao F."/>
            <person name="Hu Y."/>
            <person name="Wan P."/>
            <person name="Li L."/>
            <person name="Deng X."/>
            <person name="Kuang T."/>
            <person name="Xiang C."/>
            <person name="Zhu J.K."/>
            <person name="Oliver M.J."/>
            <person name="He Y."/>
        </authorList>
    </citation>
    <scope>NUCLEOTIDE SEQUENCE [LARGE SCALE GENOMIC DNA]</scope>
    <source>
        <strain evidence="2">cv. XS01</strain>
    </source>
</reference>
<dbReference type="EMBL" id="KQ995723">
    <property type="protein sequence ID" value="KZV46056.1"/>
    <property type="molecule type" value="Genomic_DNA"/>
</dbReference>
<keyword evidence="2" id="KW-1185">Reference proteome</keyword>
<accession>A0A2Z7CMQ2</accession>
<name>A0A2Z7CMQ2_9LAMI</name>
<evidence type="ECO:0000313" key="2">
    <source>
        <dbReference type="Proteomes" id="UP000250235"/>
    </source>
</evidence>
<gene>
    <name evidence="1" type="ORF">F511_23360</name>
</gene>
<proteinExistence type="predicted"/>
<evidence type="ECO:0000313" key="1">
    <source>
        <dbReference type="EMBL" id="KZV46056.1"/>
    </source>
</evidence>
<dbReference type="AlphaFoldDB" id="A0A2Z7CMQ2"/>
<protein>
    <submittedName>
        <fullName evidence="1">Uncharacterized protein</fullName>
    </submittedName>
</protein>
<dbReference type="Proteomes" id="UP000250235">
    <property type="component" value="Unassembled WGS sequence"/>
</dbReference>
<organism evidence="1 2">
    <name type="scientific">Dorcoceras hygrometricum</name>
    <dbReference type="NCBI Taxonomy" id="472368"/>
    <lineage>
        <taxon>Eukaryota</taxon>
        <taxon>Viridiplantae</taxon>
        <taxon>Streptophyta</taxon>
        <taxon>Embryophyta</taxon>
        <taxon>Tracheophyta</taxon>
        <taxon>Spermatophyta</taxon>
        <taxon>Magnoliopsida</taxon>
        <taxon>eudicotyledons</taxon>
        <taxon>Gunneridae</taxon>
        <taxon>Pentapetalae</taxon>
        <taxon>asterids</taxon>
        <taxon>lamiids</taxon>
        <taxon>Lamiales</taxon>
        <taxon>Gesneriaceae</taxon>
        <taxon>Didymocarpoideae</taxon>
        <taxon>Trichosporeae</taxon>
        <taxon>Loxocarpinae</taxon>
        <taxon>Dorcoceras</taxon>
    </lineage>
</organism>
<sequence length="140" mass="15421">MLTSSLLLTAFSSRYADVIVADSSSSLTDMLTSSLLLIVMTSSLLLNASSRMYADVIKAVSLFLSISNARHLCCSQLSPVDMLTSSLLILALALLIPDIYCSSSFFDISSSRLHRFCSRSHFRMRPVLFTPKRSNEQATQ</sequence>